<reference evidence="1 2" key="1">
    <citation type="submission" date="2019-09" db="EMBL/GenBank/DDBJ databases">
        <title>A chromosome-level genome assembly of the Chinese tupelo Nyssa sinensis.</title>
        <authorList>
            <person name="Yang X."/>
            <person name="Kang M."/>
            <person name="Yang Y."/>
            <person name="Xiong H."/>
            <person name="Wang M."/>
            <person name="Zhang Z."/>
            <person name="Wang Z."/>
            <person name="Wu H."/>
            <person name="Ma T."/>
            <person name="Liu J."/>
            <person name="Xi Z."/>
        </authorList>
    </citation>
    <scope>NUCLEOTIDE SEQUENCE [LARGE SCALE GENOMIC DNA]</scope>
    <source>
        <strain evidence="1">J267</strain>
        <tissue evidence="1">Leaf</tissue>
    </source>
</reference>
<dbReference type="OrthoDB" id="1928343at2759"/>
<dbReference type="Proteomes" id="UP000325577">
    <property type="component" value="Linkage Group LG2"/>
</dbReference>
<gene>
    <name evidence="1" type="ORF">F0562_006410</name>
</gene>
<name>A0A5J5ALL0_9ASTE</name>
<proteinExistence type="predicted"/>
<dbReference type="SUPFAM" id="SSF50249">
    <property type="entry name" value="Nucleic acid-binding proteins"/>
    <property type="match status" value="1"/>
</dbReference>
<organism evidence="1 2">
    <name type="scientific">Nyssa sinensis</name>
    <dbReference type="NCBI Taxonomy" id="561372"/>
    <lineage>
        <taxon>Eukaryota</taxon>
        <taxon>Viridiplantae</taxon>
        <taxon>Streptophyta</taxon>
        <taxon>Embryophyta</taxon>
        <taxon>Tracheophyta</taxon>
        <taxon>Spermatophyta</taxon>
        <taxon>Magnoliopsida</taxon>
        <taxon>eudicotyledons</taxon>
        <taxon>Gunneridae</taxon>
        <taxon>Pentapetalae</taxon>
        <taxon>asterids</taxon>
        <taxon>Cornales</taxon>
        <taxon>Nyssaceae</taxon>
        <taxon>Nyssa</taxon>
    </lineage>
</organism>
<dbReference type="InterPro" id="IPR012340">
    <property type="entry name" value="NA-bd_OB-fold"/>
</dbReference>
<sequence>MLSLNRIASASNSNIVSEGCMIRFTETKEGLECYKCDSKIAESIPRYHIRLEVIDGNDRAIVILFDEPTTSLIDCTVSDYINSVRKMKHLEVIRCLRVWLRDDDVELAAEKDSALRRAARWCAIPFFIMLSQNVVSYGSKAMPCYSWYSKYVGDVVNGTTAMPEILRSQNLLWISML</sequence>
<accession>A0A5J5ALL0</accession>
<dbReference type="EMBL" id="CM018043">
    <property type="protein sequence ID" value="KAA8531873.1"/>
    <property type="molecule type" value="Genomic_DNA"/>
</dbReference>
<evidence type="ECO:0000313" key="2">
    <source>
        <dbReference type="Proteomes" id="UP000325577"/>
    </source>
</evidence>
<protein>
    <recommendedName>
        <fullName evidence="3">Replication factor A C-terminal domain-containing protein</fullName>
    </recommendedName>
</protein>
<evidence type="ECO:0000313" key="1">
    <source>
        <dbReference type="EMBL" id="KAA8531873.1"/>
    </source>
</evidence>
<evidence type="ECO:0008006" key="3">
    <source>
        <dbReference type="Google" id="ProtNLM"/>
    </source>
</evidence>
<keyword evidence="2" id="KW-1185">Reference proteome</keyword>
<dbReference type="AlphaFoldDB" id="A0A5J5ALL0"/>
<dbReference type="Gene3D" id="2.40.50.140">
    <property type="entry name" value="Nucleic acid-binding proteins"/>
    <property type="match status" value="1"/>
</dbReference>